<name>A0A8S3RQN2_MYTED</name>
<accession>A0A8S3RQN2</accession>
<organism evidence="2 3">
    <name type="scientific">Mytilus edulis</name>
    <name type="common">Blue mussel</name>
    <dbReference type="NCBI Taxonomy" id="6550"/>
    <lineage>
        <taxon>Eukaryota</taxon>
        <taxon>Metazoa</taxon>
        <taxon>Spiralia</taxon>
        <taxon>Lophotrochozoa</taxon>
        <taxon>Mollusca</taxon>
        <taxon>Bivalvia</taxon>
        <taxon>Autobranchia</taxon>
        <taxon>Pteriomorphia</taxon>
        <taxon>Mytilida</taxon>
        <taxon>Mytiloidea</taxon>
        <taxon>Mytilidae</taxon>
        <taxon>Mytilinae</taxon>
        <taxon>Mytilus</taxon>
    </lineage>
</organism>
<feature type="region of interest" description="Disordered" evidence="1">
    <location>
        <begin position="1"/>
        <end position="26"/>
    </location>
</feature>
<dbReference type="OrthoDB" id="6107448at2759"/>
<feature type="compositionally biased region" description="Low complexity" evidence="1">
    <location>
        <begin position="203"/>
        <end position="216"/>
    </location>
</feature>
<feature type="region of interest" description="Disordered" evidence="1">
    <location>
        <begin position="404"/>
        <end position="435"/>
    </location>
</feature>
<feature type="region of interest" description="Disordered" evidence="1">
    <location>
        <begin position="520"/>
        <end position="545"/>
    </location>
</feature>
<feature type="region of interest" description="Disordered" evidence="1">
    <location>
        <begin position="566"/>
        <end position="606"/>
    </location>
</feature>
<feature type="compositionally biased region" description="Polar residues" evidence="1">
    <location>
        <begin position="280"/>
        <end position="291"/>
    </location>
</feature>
<feature type="compositionally biased region" description="Basic residues" evidence="1">
    <location>
        <begin position="418"/>
        <end position="433"/>
    </location>
</feature>
<dbReference type="Proteomes" id="UP000683360">
    <property type="component" value="Unassembled WGS sequence"/>
</dbReference>
<evidence type="ECO:0000313" key="2">
    <source>
        <dbReference type="EMBL" id="CAG2210732.1"/>
    </source>
</evidence>
<feature type="region of interest" description="Disordered" evidence="1">
    <location>
        <begin position="178"/>
        <end position="216"/>
    </location>
</feature>
<protein>
    <submittedName>
        <fullName evidence="2">Uncharacterized protein</fullName>
    </submittedName>
</protein>
<sequence length="606" mass="68820">MSPNESIIHNLDLGHSKTGNSKTADDDDDQLIIIIGDKKKSKIVTERKHRKKKKVKDMWENEDFIQIKGIQKAQEVVNKNLRQLQLDKMRISRKEASENIRRRREMTQQKQVLREVLQKMKGRGDLFNYERNLNEEISCDSDKENKLITNKNTTSTQSKENNNVSYLDKRFIHNDNNKTNILPPLVRTTGKPNLSMATERKSPVSPSSADDIIPSDTKQKNTVYGAYKRSIVVTIPDVNTDASLYTQRSARRFTKSASSDRRSVKSDSATQCDKEEEITLNRTNHPSSARSRLTDLPPIKFTLQGLNGPPVSYYVEKGNMVSYRPSYGVPTSKLPEEKTTNPTMVVSPRNSSVSIPLVRKEACRPKDNLSIVGKNPQIPLSQHFFDTEAHPAFVGRVSSYDIRSSVSPDSSGGSSRTSPRHSMRGSKLLRKKTKETGVKKELQYTTATGFVISEFSMQDRVPKKPSVKVEKQSVHEFPVHVRERYIKKKLLIAQSDRQDAVSWKVRKYITDPGSFSSSISKDFSSPAALPTESYRSSVDNANSVPQNKRDISDLLLRLLLKQNPHNHVQRERTVPSDDKILSTFNSTKSKHERSHDRVSEKIKKTN</sequence>
<feature type="compositionally biased region" description="Low complexity" evidence="1">
    <location>
        <begin position="404"/>
        <end position="417"/>
    </location>
</feature>
<dbReference type="AlphaFoldDB" id="A0A8S3RQN2"/>
<gene>
    <name evidence="2" type="ORF">MEDL_24924</name>
</gene>
<comment type="caution">
    <text evidence="2">The sequence shown here is derived from an EMBL/GenBank/DDBJ whole genome shotgun (WGS) entry which is preliminary data.</text>
</comment>
<feature type="region of interest" description="Disordered" evidence="1">
    <location>
        <begin position="251"/>
        <end position="293"/>
    </location>
</feature>
<reference evidence="2" key="1">
    <citation type="submission" date="2021-03" db="EMBL/GenBank/DDBJ databases">
        <authorList>
            <person name="Bekaert M."/>
        </authorList>
    </citation>
    <scope>NUCLEOTIDE SEQUENCE</scope>
</reference>
<evidence type="ECO:0000313" key="3">
    <source>
        <dbReference type="Proteomes" id="UP000683360"/>
    </source>
</evidence>
<keyword evidence="3" id="KW-1185">Reference proteome</keyword>
<proteinExistence type="predicted"/>
<dbReference type="EMBL" id="CAJPWZ010001244">
    <property type="protein sequence ID" value="CAG2210732.1"/>
    <property type="molecule type" value="Genomic_DNA"/>
</dbReference>
<feature type="compositionally biased region" description="Basic and acidic residues" evidence="1">
    <location>
        <begin position="593"/>
        <end position="606"/>
    </location>
</feature>
<evidence type="ECO:0000256" key="1">
    <source>
        <dbReference type="SAM" id="MobiDB-lite"/>
    </source>
</evidence>
<feature type="compositionally biased region" description="Basic and acidic residues" evidence="1">
    <location>
        <begin position="568"/>
        <end position="580"/>
    </location>
</feature>
<feature type="compositionally biased region" description="Polar residues" evidence="1">
    <location>
        <begin position="533"/>
        <end position="545"/>
    </location>
</feature>